<dbReference type="InterPro" id="IPR013148">
    <property type="entry name" value="Glyco_hydro_32_N"/>
</dbReference>
<comment type="caution">
    <text evidence="9">The sequence shown here is derived from an EMBL/GenBank/DDBJ whole genome shotgun (WGS) entry which is preliminary data.</text>
</comment>
<protein>
    <submittedName>
        <fullName evidence="9">Glycosyl hydrolase</fullName>
    </submittedName>
</protein>
<keyword evidence="2 6" id="KW-0732">Signal</keyword>
<evidence type="ECO:0000259" key="7">
    <source>
        <dbReference type="Pfam" id="PF00251"/>
    </source>
</evidence>
<dbReference type="InterPro" id="IPR013320">
    <property type="entry name" value="ConA-like_dom_sf"/>
</dbReference>
<dbReference type="Gene3D" id="2.60.120.560">
    <property type="entry name" value="Exo-inulinase, domain 1"/>
    <property type="match status" value="1"/>
</dbReference>
<evidence type="ECO:0000256" key="3">
    <source>
        <dbReference type="ARBA" id="ARBA00022801"/>
    </source>
</evidence>
<evidence type="ECO:0000256" key="2">
    <source>
        <dbReference type="ARBA" id="ARBA00022729"/>
    </source>
</evidence>
<feature type="signal peptide" evidence="6">
    <location>
        <begin position="1"/>
        <end position="21"/>
    </location>
</feature>
<dbReference type="GO" id="GO:0004575">
    <property type="term" value="F:sucrose alpha-glucosidase activity"/>
    <property type="evidence" value="ECO:0007669"/>
    <property type="project" value="TreeGrafter"/>
</dbReference>
<dbReference type="PANTHER" id="PTHR42800">
    <property type="entry name" value="EXOINULINASE INUD (AFU_ORTHOLOGUE AFUA_5G00480)"/>
    <property type="match status" value="1"/>
</dbReference>
<dbReference type="SMART" id="SM00640">
    <property type="entry name" value="Glyco_32"/>
    <property type="match status" value="1"/>
</dbReference>
<comment type="similarity">
    <text evidence="1 5">Belongs to the glycosyl hydrolase 32 family.</text>
</comment>
<feature type="domain" description="Glycosyl hydrolase family 32 C-terminal" evidence="8">
    <location>
        <begin position="360"/>
        <end position="483"/>
    </location>
</feature>
<name>A0AAD4PU65_9EURO</name>
<gene>
    <name evidence="9" type="ORF">BGW36DRAFT_402027</name>
</gene>
<dbReference type="AlphaFoldDB" id="A0AAD4PU65"/>
<feature type="domain" description="Glycosyl hydrolase family 32 N-terminal" evidence="7">
    <location>
        <begin position="34"/>
        <end position="341"/>
    </location>
</feature>
<feature type="chain" id="PRO_5042273859" evidence="6">
    <location>
        <begin position="22"/>
        <end position="492"/>
    </location>
</feature>
<evidence type="ECO:0000259" key="8">
    <source>
        <dbReference type="Pfam" id="PF08244"/>
    </source>
</evidence>
<dbReference type="SUPFAM" id="SSF49899">
    <property type="entry name" value="Concanavalin A-like lectins/glucanases"/>
    <property type="match status" value="1"/>
</dbReference>
<dbReference type="InterPro" id="IPR001362">
    <property type="entry name" value="Glyco_hydro_32"/>
</dbReference>
<dbReference type="InterPro" id="IPR023296">
    <property type="entry name" value="Glyco_hydro_beta-prop_sf"/>
</dbReference>
<dbReference type="Pfam" id="PF00251">
    <property type="entry name" value="Glyco_hydro_32N"/>
    <property type="match status" value="1"/>
</dbReference>
<keyword evidence="10" id="KW-1185">Reference proteome</keyword>
<dbReference type="CDD" id="cd18622">
    <property type="entry name" value="GH32_Inu-like"/>
    <property type="match status" value="1"/>
</dbReference>
<dbReference type="Proteomes" id="UP001201262">
    <property type="component" value="Unassembled WGS sequence"/>
</dbReference>
<dbReference type="GO" id="GO:0005987">
    <property type="term" value="P:sucrose catabolic process"/>
    <property type="evidence" value="ECO:0007669"/>
    <property type="project" value="TreeGrafter"/>
</dbReference>
<dbReference type="SUPFAM" id="SSF75005">
    <property type="entry name" value="Arabinanase/levansucrase/invertase"/>
    <property type="match status" value="1"/>
</dbReference>
<proteinExistence type="inferred from homology"/>
<evidence type="ECO:0000313" key="10">
    <source>
        <dbReference type="Proteomes" id="UP001201262"/>
    </source>
</evidence>
<keyword evidence="3 5" id="KW-0378">Hydrolase</keyword>
<evidence type="ECO:0000256" key="4">
    <source>
        <dbReference type="ARBA" id="ARBA00023295"/>
    </source>
</evidence>
<dbReference type="PANTHER" id="PTHR42800:SF1">
    <property type="entry name" value="EXOINULINASE INUD (AFU_ORTHOLOGUE AFUA_5G00480)"/>
    <property type="match status" value="1"/>
</dbReference>
<dbReference type="EMBL" id="JAJTJA010000016">
    <property type="protein sequence ID" value="KAH8688953.1"/>
    <property type="molecule type" value="Genomic_DNA"/>
</dbReference>
<dbReference type="RefSeq" id="XP_046065379.1">
    <property type="nucleotide sequence ID" value="XM_046218813.1"/>
</dbReference>
<dbReference type="Pfam" id="PF08244">
    <property type="entry name" value="Glyco_hydro_32C"/>
    <property type="match status" value="1"/>
</dbReference>
<dbReference type="InterPro" id="IPR013189">
    <property type="entry name" value="Glyco_hydro_32_C"/>
</dbReference>
<accession>A0AAD4PU65</accession>
<evidence type="ECO:0000256" key="6">
    <source>
        <dbReference type="SAM" id="SignalP"/>
    </source>
</evidence>
<dbReference type="GO" id="GO:0005737">
    <property type="term" value="C:cytoplasm"/>
    <property type="evidence" value="ECO:0007669"/>
    <property type="project" value="TreeGrafter"/>
</dbReference>
<organism evidence="9 10">
    <name type="scientific">Talaromyces proteolyticus</name>
    <dbReference type="NCBI Taxonomy" id="1131652"/>
    <lineage>
        <taxon>Eukaryota</taxon>
        <taxon>Fungi</taxon>
        <taxon>Dikarya</taxon>
        <taxon>Ascomycota</taxon>
        <taxon>Pezizomycotina</taxon>
        <taxon>Eurotiomycetes</taxon>
        <taxon>Eurotiomycetidae</taxon>
        <taxon>Eurotiales</taxon>
        <taxon>Trichocomaceae</taxon>
        <taxon>Talaromyces</taxon>
        <taxon>Talaromyces sect. Bacilispori</taxon>
    </lineage>
</organism>
<dbReference type="GeneID" id="70249100"/>
<sequence>MFRSTFIWRIILFLTLSVLFAAETYKEQYCNQYHFSPKKNWMNDSNGMYNPRGMTWRNISWGHATSTDLLHWTQQPIALEVRKDKNGNIEEYFYARSAIIYTNNTSGFSTHTNPALVAIYTSSYAQKISLTSSKTFYSGQESQSIAYSLNDGMAWTIYDVQNAVIQTSLEQYITADSLQNFRDLFVFWYAAEEHWVIMVVSLANDHMLLIYSSKNLNDWMYWECPGLFQLLVEGDTNKVKWVTQIRSNPGGPTIGSGTQYFVGSFNGTAFTVNADSMYEANGIPPDLCPDYYTAANYNSLPKNKRVTVADIPTSPWQSSMSVMYKYSLSTIASKATLIQEPYSLAHLEKSLVALPGSQLNLPVRGKSIDITLNFEVISTVNYTAQEDHTIRLCVRSNEDGSQATVIVSGYVNFSTVFPGIYYAVLTPDTQGKVVLHMLVDRSLVEVLGGRGESVITAQIFTSDDNNFISLLYTANAFKAITITVKDVASVWD</sequence>
<evidence type="ECO:0000256" key="1">
    <source>
        <dbReference type="ARBA" id="ARBA00009902"/>
    </source>
</evidence>
<keyword evidence="4 5" id="KW-0326">Glycosidase</keyword>
<dbReference type="Gene3D" id="2.115.10.20">
    <property type="entry name" value="Glycosyl hydrolase domain, family 43"/>
    <property type="match status" value="1"/>
</dbReference>
<evidence type="ECO:0000313" key="9">
    <source>
        <dbReference type="EMBL" id="KAH8688953.1"/>
    </source>
</evidence>
<reference evidence="9" key="1">
    <citation type="submission" date="2021-12" db="EMBL/GenBank/DDBJ databases">
        <title>Convergent genome expansion in fungi linked to evolution of root-endophyte symbiosis.</title>
        <authorList>
            <consortium name="DOE Joint Genome Institute"/>
            <person name="Ke Y.-H."/>
            <person name="Bonito G."/>
            <person name="Liao H.-L."/>
            <person name="Looney B."/>
            <person name="Rojas-Flechas A."/>
            <person name="Nash J."/>
            <person name="Hameed K."/>
            <person name="Schadt C."/>
            <person name="Martin F."/>
            <person name="Crous P.W."/>
            <person name="Miettinen O."/>
            <person name="Magnuson J.K."/>
            <person name="Labbe J."/>
            <person name="Jacobson D."/>
            <person name="Doktycz M.J."/>
            <person name="Veneault-Fourrey C."/>
            <person name="Kuo A."/>
            <person name="Mondo S."/>
            <person name="Calhoun S."/>
            <person name="Riley R."/>
            <person name="Ohm R."/>
            <person name="LaButti K."/>
            <person name="Andreopoulos B."/>
            <person name="Pangilinan J."/>
            <person name="Nolan M."/>
            <person name="Tritt A."/>
            <person name="Clum A."/>
            <person name="Lipzen A."/>
            <person name="Daum C."/>
            <person name="Barry K."/>
            <person name="Grigoriev I.V."/>
            <person name="Vilgalys R."/>
        </authorList>
    </citation>
    <scope>NUCLEOTIDE SEQUENCE</scope>
    <source>
        <strain evidence="9">PMI_201</strain>
    </source>
</reference>
<evidence type="ECO:0000256" key="5">
    <source>
        <dbReference type="RuleBase" id="RU362110"/>
    </source>
</evidence>